<dbReference type="PANTHER" id="PTHR11735:SF6">
    <property type="entry name" value="TRNA N6-ADENOSINE THREONYLCARBAMOYLTRANSFERASE, MITOCHONDRIAL"/>
    <property type="match status" value="1"/>
</dbReference>
<organism evidence="8">
    <name type="scientific">Notodromas monacha</name>
    <dbReference type="NCBI Taxonomy" id="399045"/>
    <lineage>
        <taxon>Eukaryota</taxon>
        <taxon>Metazoa</taxon>
        <taxon>Ecdysozoa</taxon>
        <taxon>Arthropoda</taxon>
        <taxon>Crustacea</taxon>
        <taxon>Oligostraca</taxon>
        <taxon>Ostracoda</taxon>
        <taxon>Podocopa</taxon>
        <taxon>Podocopida</taxon>
        <taxon>Cypridocopina</taxon>
        <taxon>Cypridoidea</taxon>
        <taxon>Cyprididae</taxon>
        <taxon>Notodromas</taxon>
    </lineage>
</organism>
<keyword evidence="5" id="KW-0012">Acyltransferase</keyword>
<protein>
    <recommendedName>
        <fullName evidence="1">N(6)-L-threonylcarbamoyladenine synthase</fullName>
        <ecNumber evidence="1">2.3.1.234</ecNumber>
    </recommendedName>
</protein>
<dbReference type="Proteomes" id="UP000678499">
    <property type="component" value="Unassembled WGS sequence"/>
</dbReference>
<dbReference type="AlphaFoldDB" id="A0A7R9GFY0"/>
<dbReference type="InterPro" id="IPR017861">
    <property type="entry name" value="KAE1/TsaD"/>
</dbReference>
<evidence type="ECO:0000313" key="9">
    <source>
        <dbReference type="Proteomes" id="UP000678499"/>
    </source>
</evidence>
<keyword evidence="2" id="KW-0808">Transferase</keyword>
<dbReference type="GO" id="GO:0008033">
    <property type="term" value="P:tRNA processing"/>
    <property type="evidence" value="ECO:0007669"/>
    <property type="project" value="UniProtKB-KW"/>
</dbReference>
<reference evidence="8" key="1">
    <citation type="submission" date="2020-11" db="EMBL/GenBank/DDBJ databases">
        <authorList>
            <person name="Tran Van P."/>
        </authorList>
    </citation>
    <scope>NUCLEOTIDE SEQUENCE</scope>
</reference>
<name>A0A7R9GFY0_9CRUS</name>
<dbReference type="GO" id="GO:0005739">
    <property type="term" value="C:mitochondrion"/>
    <property type="evidence" value="ECO:0007669"/>
    <property type="project" value="TreeGrafter"/>
</dbReference>
<keyword evidence="3" id="KW-0819">tRNA processing</keyword>
<dbReference type="OrthoDB" id="10259622at2759"/>
<dbReference type="PANTHER" id="PTHR11735">
    <property type="entry name" value="TRNA N6-ADENOSINE THREONYLCARBAMOYLTRANSFERASE"/>
    <property type="match status" value="1"/>
</dbReference>
<evidence type="ECO:0000256" key="6">
    <source>
        <dbReference type="ARBA" id="ARBA00048117"/>
    </source>
</evidence>
<dbReference type="Pfam" id="PF00814">
    <property type="entry name" value="TsaD"/>
    <property type="match status" value="1"/>
</dbReference>
<evidence type="ECO:0000313" key="8">
    <source>
        <dbReference type="EMBL" id="CAD7279223.1"/>
    </source>
</evidence>
<accession>A0A7R9GFY0</accession>
<dbReference type="EMBL" id="OA883589">
    <property type="protein sequence ID" value="CAD7279223.1"/>
    <property type="molecule type" value="Genomic_DNA"/>
</dbReference>
<comment type="catalytic activity">
    <reaction evidence="6">
        <text>L-threonylcarbamoyladenylate + adenosine(37) in tRNA = N(6)-L-threonylcarbamoyladenosine(37) in tRNA + AMP + H(+)</text>
        <dbReference type="Rhea" id="RHEA:37059"/>
        <dbReference type="Rhea" id="RHEA-COMP:10162"/>
        <dbReference type="Rhea" id="RHEA-COMP:10163"/>
        <dbReference type="ChEBI" id="CHEBI:15378"/>
        <dbReference type="ChEBI" id="CHEBI:73682"/>
        <dbReference type="ChEBI" id="CHEBI:74411"/>
        <dbReference type="ChEBI" id="CHEBI:74418"/>
        <dbReference type="ChEBI" id="CHEBI:456215"/>
        <dbReference type="EC" id="2.3.1.234"/>
    </reaction>
</comment>
<dbReference type="GO" id="GO:0061711">
    <property type="term" value="F:tRNA N(6)-L-threonylcarbamoyladenine synthase activity"/>
    <property type="evidence" value="ECO:0007669"/>
    <property type="project" value="UniProtKB-EC"/>
</dbReference>
<evidence type="ECO:0000256" key="4">
    <source>
        <dbReference type="ARBA" id="ARBA00022723"/>
    </source>
</evidence>
<sequence>MVMSRALMTRGVRRFCTSVRRRVKILGIETSCDDTGAAIVDDTGNILVESLRSQQNIHLKFGGIIPPLARDLHNVSIKSVVAECLDTVPLSEVDAVAVTNRPGLILSLEVGVGFAKELCRSCPGRRIPLIPVHHMEAHALTVRMVEKKQISFTFYCHVIRRMTLWMWFHGPRKIMAAWLHMDES</sequence>
<evidence type="ECO:0000259" key="7">
    <source>
        <dbReference type="Pfam" id="PF00814"/>
    </source>
</evidence>
<dbReference type="SUPFAM" id="SSF53067">
    <property type="entry name" value="Actin-like ATPase domain"/>
    <property type="match status" value="1"/>
</dbReference>
<evidence type="ECO:0000256" key="5">
    <source>
        <dbReference type="ARBA" id="ARBA00023315"/>
    </source>
</evidence>
<evidence type="ECO:0000256" key="2">
    <source>
        <dbReference type="ARBA" id="ARBA00022679"/>
    </source>
</evidence>
<dbReference type="EMBL" id="CAJPEX010001552">
    <property type="protein sequence ID" value="CAG0919375.1"/>
    <property type="molecule type" value="Genomic_DNA"/>
</dbReference>
<dbReference type="GO" id="GO:0046872">
    <property type="term" value="F:metal ion binding"/>
    <property type="evidence" value="ECO:0007669"/>
    <property type="project" value="UniProtKB-KW"/>
</dbReference>
<dbReference type="InterPro" id="IPR000905">
    <property type="entry name" value="Gcp-like_dom"/>
</dbReference>
<proteinExistence type="predicted"/>
<evidence type="ECO:0000256" key="1">
    <source>
        <dbReference type="ARBA" id="ARBA00012156"/>
    </source>
</evidence>
<evidence type="ECO:0000256" key="3">
    <source>
        <dbReference type="ARBA" id="ARBA00022694"/>
    </source>
</evidence>
<keyword evidence="9" id="KW-1185">Reference proteome</keyword>
<gene>
    <name evidence="8" type="ORF">NMOB1V02_LOCUS6900</name>
</gene>
<dbReference type="InterPro" id="IPR043129">
    <property type="entry name" value="ATPase_NBD"/>
</dbReference>
<feature type="domain" description="Gcp-like" evidence="7">
    <location>
        <begin position="46"/>
        <end position="148"/>
    </location>
</feature>
<dbReference type="EC" id="2.3.1.234" evidence="1"/>
<dbReference type="Gene3D" id="3.30.420.40">
    <property type="match status" value="1"/>
</dbReference>
<dbReference type="PRINTS" id="PR00789">
    <property type="entry name" value="OSIALOPTASE"/>
</dbReference>
<keyword evidence="4" id="KW-0479">Metal-binding</keyword>